<dbReference type="InterPro" id="IPR043502">
    <property type="entry name" value="DNA/RNA_pol_sf"/>
</dbReference>
<dbReference type="OrthoDB" id="128382at2759"/>
<accession>A0A1U8Q036</accession>
<name>A0A1U8Q036_NELNU</name>
<dbReference type="PANTHER" id="PTHR11439:SF482">
    <property type="entry name" value="GAG-PRE-INTEGRASE DOMAIN-CONTAINING PROTEIN"/>
    <property type="match status" value="1"/>
</dbReference>
<proteinExistence type="predicted"/>
<dbReference type="InParanoid" id="A0A1U8Q036"/>
<dbReference type="GeneID" id="109114264"/>
<dbReference type="RefSeq" id="XP_019052159.1">
    <property type="nucleotide sequence ID" value="XM_019196614.1"/>
</dbReference>
<protein>
    <submittedName>
        <fullName evidence="3">Uncharacterized protein LOC109114264</fullName>
    </submittedName>
</protein>
<sequence length="141" mass="16109">MAALIVYVDDIFVIGDWNDEIQSLKGFLDTQFEVKDLGPAKYFLRIEVARSRKGMFISQRKYVLDLLKDTRKIGVKPVDSPIDPNHKLSDSQGEPLKDVKQFQRLVGRLLYFSMTHPDIAYVVGVLSQFMHAPRTTHLEAA</sequence>
<dbReference type="SUPFAM" id="SSF56672">
    <property type="entry name" value="DNA/RNA polymerases"/>
    <property type="match status" value="1"/>
</dbReference>
<reference evidence="3" key="1">
    <citation type="submission" date="2025-08" db="UniProtKB">
        <authorList>
            <consortium name="RefSeq"/>
        </authorList>
    </citation>
    <scope>IDENTIFICATION</scope>
</reference>
<gene>
    <name evidence="3" type="primary">LOC109114264</name>
</gene>
<keyword evidence="2" id="KW-1185">Reference proteome</keyword>
<evidence type="ECO:0000313" key="3">
    <source>
        <dbReference type="RefSeq" id="XP_019052159.1"/>
    </source>
</evidence>
<dbReference type="PANTHER" id="PTHR11439">
    <property type="entry name" value="GAG-POL-RELATED RETROTRANSPOSON"/>
    <property type="match status" value="1"/>
</dbReference>
<dbReference type="InterPro" id="IPR013103">
    <property type="entry name" value="RVT_2"/>
</dbReference>
<organism evidence="2 3">
    <name type="scientific">Nelumbo nucifera</name>
    <name type="common">Sacred lotus</name>
    <dbReference type="NCBI Taxonomy" id="4432"/>
    <lineage>
        <taxon>Eukaryota</taxon>
        <taxon>Viridiplantae</taxon>
        <taxon>Streptophyta</taxon>
        <taxon>Embryophyta</taxon>
        <taxon>Tracheophyta</taxon>
        <taxon>Spermatophyta</taxon>
        <taxon>Magnoliopsida</taxon>
        <taxon>Proteales</taxon>
        <taxon>Nelumbonaceae</taxon>
        <taxon>Nelumbo</taxon>
    </lineage>
</organism>
<evidence type="ECO:0000313" key="2">
    <source>
        <dbReference type="Proteomes" id="UP000189703"/>
    </source>
</evidence>
<dbReference type="Pfam" id="PF07727">
    <property type="entry name" value="RVT_2"/>
    <property type="match status" value="1"/>
</dbReference>
<dbReference type="Proteomes" id="UP000189703">
    <property type="component" value="Unplaced"/>
</dbReference>
<evidence type="ECO:0000259" key="1">
    <source>
        <dbReference type="Pfam" id="PF07727"/>
    </source>
</evidence>
<dbReference type="AlphaFoldDB" id="A0A1U8Q036"/>
<dbReference type="STRING" id="4432.A0A1U8Q036"/>
<feature type="domain" description="Reverse transcriptase Ty1/copia-type" evidence="1">
    <location>
        <begin position="6"/>
        <end position="82"/>
    </location>
</feature>
<dbReference type="KEGG" id="nnu:109114264"/>